<keyword evidence="7" id="KW-0349">Heme</keyword>
<evidence type="ECO:0000256" key="6">
    <source>
        <dbReference type="ARBA" id="ARBA00022559"/>
    </source>
</evidence>
<evidence type="ECO:0000256" key="13">
    <source>
        <dbReference type="ARBA" id="ARBA00023157"/>
    </source>
</evidence>
<gene>
    <name evidence="22" type="ORF">G4B88_019761</name>
</gene>
<keyword evidence="9 20" id="KW-0732">Signal</keyword>
<keyword evidence="8 17" id="KW-0479">Metal-binding</keyword>
<keyword evidence="23" id="KW-1185">Reference proteome</keyword>
<evidence type="ECO:0000256" key="8">
    <source>
        <dbReference type="ARBA" id="ARBA00022723"/>
    </source>
</evidence>
<evidence type="ECO:0000256" key="9">
    <source>
        <dbReference type="ARBA" id="ARBA00022729"/>
    </source>
</evidence>
<feature type="binding site" evidence="17">
    <location>
        <position position="597"/>
    </location>
    <ligand>
        <name>Ca(2+)</name>
        <dbReference type="ChEBI" id="CHEBI:29108"/>
        <label>1</label>
    </ligand>
</feature>
<dbReference type="FunFam" id="1.10.420.10:FF:000008">
    <property type="entry name" value="Peroxidase"/>
    <property type="match status" value="3"/>
</dbReference>
<evidence type="ECO:0000256" key="7">
    <source>
        <dbReference type="ARBA" id="ARBA00022617"/>
    </source>
</evidence>
<dbReference type="InterPro" id="IPR019794">
    <property type="entry name" value="Peroxidases_AS"/>
</dbReference>
<accession>A0A7J6HUI7</accession>
<dbReference type="GO" id="GO:0140825">
    <property type="term" value="F:lactoperoxidase activity"/>
    <property type="evidence" value="ECO:0007669"/>
    <property type="project" value="UniProtKB-EC"/>
</dbReference>
<dbReference type="AlphaFoldDB" id="A0A7J6HUI7"/>
<dbReference type="InterPro" id="IPR019793">
    <property type="entry name" value="Peroxidases_heam-ligand_BS"/>
</dbReference>
<dbReference type="PANTHER" id="PTHR31235">
    <property type="entry name" value="PEROXIDASE 25-RELATED"/>
    <property type="match status" value="1"/>
</dbReference>
<dbReference type="Gene3D" id="1.10.420.10">
    <property type="entry name" value="Peroxidase, domain 2"/>
    <property type="match status" value="3"/>
</dbReference>
<feature type="signal peptide" evidence="20">
    <location>
        <begin position="1"/>
        <end position="27"/>
    </location>
</feature>
<comment type="similarity">
    <text evidence="3">Belongs to the peroxidase family. Ascorbate peroxidase subfamily.</text>
</comment>
<sequence>MANQKVLLCFALQLIFVISALHHTANAQAQGLKVGFYAHTCPKAEAIVTQIIHQTMAVAPSLGAPLMRMHFHDCFVRGCEGGHTIGTSHCSSFNNRLYNFSGKNDSDPTLDSEYVDRLKMKCKPADPITLVEMDPGSFKTFDVKYFDLVAKRRGLFTSDAALLDDSETKAYVVNHATASGTASFFKDFGVSMVNMGRVGVLTGSAGQIRKIWVRVSSGLSLALGFESVSSLGFGSHGLEFRSRTRVRVSRSRVRVRSLVRALGPVPDSGFLSRSGSWLGFASRSWVRASSPVPDSGFWSRSGSRASVCVPILGLGPGSVPSLGLDSGLGPGSSPGPRSQVWVRVRIWSRVLSAGLDPGGSSMGLGPKSHEIWDRVQGGHTIGTSHCTAFNNRLYNFTGNGDTDPSLDSEYIDKLKMKCKPADQTTLVEMDPGSFKTFDVEYFSLVAKRRGLFTSDAALLDDSETKAYVVNHATASGTATFFKDFGVSMVNMGRVGVLTGSAGQIRKYLDAVFLSSTSDSSVCIVIKMASQKVLICFALQLIFIFSVLHHTANAQGLKVGFYKNTCPKAEAIVAQITHDTVKVAPTLAAPLMRMHYHDCFVRGCEGSLLLNSATNQSEKFATPNLSLRGFQIIDKIKTALEKECPQVVSCADIVALVARDSVAALNGPTWEVETGRRDGRVSNITEALRQLVPPFANITALRTAFSTRGLSAKDIAVLSGAHTIGTSHCTAFNNRLYNFTGKGDTDPTLDSEYIDELKKKCKPADRTTLVEMDPGSFKTFDVKYFQVVAKRRGLFSSDSALLDDSETKTYVLSHASSSGTSSFFKDFGVSMVNMGRLGVLTGSAGEIRKVCSAVN</sequence>
<evidence type="ECO:0000313" key="23">
    <source>
        <dbReference type="Proteomes" id="UP000583929"/>
    </source>
</evidence>
<evidence type="ECO:0000256" key="11">
    <source>
        <dbReference type="ARBA" id="ARBA00023002"/>
    </source>
</evidence>
<feature type="binding site" evidence="17">
    <location>
        <position position="602"/>
    </location>
    <ligand>
        <name>Ca(2+)</name>
        <dbReference type="ChEBI" id="CHEBI:29108"/>
        <label>1</label>
    </ligand>
</feature>
<keyword evidence="6" id="KW-0575">Peroxidase</keyword>
<feature type="binding site" evidence="17">
    <location>
        <position position="617"/>
    </location>
    <ligand>
        <name>Ca(2+)</name>
        <dbReference type="ChEBI" id="CHEBI:29108"/>
        <label>1</label>
    </ligand>
</feature>
<evidence type="ECO:0000256" key="14">
    <source>
        <dbReference type="ARBA" id="ARBA00023180"/>
    </source>
</evidence>
<name>A0A7J6HUI7_CANSA</name>
<comment type="cofactor">
    <cofactor evidence="17">
        <name>heme b</name>
        <dbReference type="ChEBI" id="CHEBI:60344"/>
    </cofactor>
    <text evidence="17">Binds 1 heme b (iron(II)-protoporphyrin IX) group per subunit.</text>
</comment>
<dbReference type="GO" id="GO:0042744">
    <property type="term" value="P:hydrogen peroxide catabolic process"/>
    <property type="evidence" value="ECO:0007669"/>
    <property type="project" value="UniProtKB-KW"/>
</dbReference>
<keyword evidence="10 17" id="KW-0106">Calcium</keyword>
<feature type="chain" id="PRO_5029666133" description="peroxidase" evidence="20">
    <location>
        <begin position="28"/>
        <end position="854"/>
    </location>
</feature>
<evidence type="ECO:0000256" key="15">
    <source>
        <dbReference type="ARBA" id="ARBA00023324"/>
    </source>
</evidence>
<comment type="catalytic activity">
    <reaction evidence="1">
        <text>2 a phenolic donor + H2O2 = 2 a phenolic radical donor + 2 H2O</text>
        <dbReference type="Rhea" id="RHEA:56136"/>
        <dbReference type="ChEBI" id="CHEBI:15377"/>
        <dbReference type="ChEBI" id="CHEBI:16240"/>
        <dbReference type="ChEBI" id="CHEBI:139520"/>
        <dbReference type="ChEBI" id="CHEBI:139521"/>
        <dbReference type="EC" id="1.11.1.7"/>
    </reaction>
</comment>
<feature type="disulfide bond" evidence="19">
    <location>
        <begin position="728"/>
        <end position="760"/>
    </location>
</feature>
<evidence type="ECO:0000256" key="12">
    <source>
        <dbReference type="ARBA" id="ARBA00023004"/>
    </source>
</evidence>
<feature type="disulfide bond" evidence="19">
    <location>
        <begin position="565"/>
        <end position="643"/>
    </location>
</feature>
<dbReference type="Pfam" id="PF00141">
    <property type="entry name" value="peroxidase"/>
    <property type="match status" value="3"/>
</dbReference>
<dbReference type="FunFam" id="1.10.520.10:FF:000001">
    <property type="entry name" value="Peroxidase"/>
    <property type="match status" value="1"/>
</dbReference>
<evidence type="ECO:0000256" key="4">
    <source>
        <dbReference type="ARBA" id="ARBA00012313"/>
    </source>
</evidence>
<evidence type="ECO:0000256" key="18">
    <source>
        <dbReference type="PIRSR" id="PIRSR600823-4"/>
    </source>
</evidence>
<evidence type="ECO:0000256" key="3">
    <source>
        <dbReference type="ARBA" id="ARBA00006873"/>
    </source>
</evidence>
<dbReference type="GO" id="GO:0006979">
    <property type="term" value="P:response to oxidative stress"/>
    <property type="evidence" value="ECO:0007669"/>
    <property type="project" value="InterPro"/>
</dbReference>
<dbReference type="PROSITE" id="PS50873">
    <property type="entry name" value="PEROXIDASE_4"/>
    <property type="match status" value="2"/>
</dbReference>
<keyword evidence="11" id="KW-0560">Oxidoreductase</keyword>
<dbReference type="PROSITE" id="PS00435">
    <property type="entry name" value="PEROXIDASE_1"/>
    <property type="match status" value="1"/>
</dbReference>
<keyword evidence="14" id="KW-0325">Glycoprotein</keyword>
<dbReference type="GO" id="GO:0046872">
    <property type="term" value="F:metal ion binding"/>
    <property type="evidence" value="ECO:0007669"/>
    <property type="project" value="UniProtKB-KW"/>
</dbReference>
<feature type="domain" description="Plant heme peroxidase family profile" evidence="21">
    <location>
        <begin position="555"/>
        <end position="854"/>
    </location>
</feature>
<dbReference type="PRINTS" id="PR00458">
    <property type="entry name" value="PEROXIDASE"/>
</dbReference>
<feature type="site" description="Transition state stabilizer" evidence="18">
    <location>
        <position position="592"/>
    </location>
</feature>
<dbReference type="EMBL" id="JAATIQ010000029">
    <property type="protein sequence ID" value="KAF4398040.1"/>
    <property type="molecule type" value="Genomic_DNA"/>
</dbReference>
<feature type="disulfide bond" evidence="19">
    <location>
        <begin position="649"/>
        <end position="850"/>
    </location>
</feature>
<feature type="binding site" evidence="17">
    <location>
        <position position="600"/>
    </location>
    <ligand>
        <name>Ca(2+)</name>
        <dbReference type="ChEBI" id="CHEBI:29108"/>
        <label>1</label>
    </ligand>
</feature>
<evidence type="ECO:0000259" key="21">
    <source>
        <dbReference type="PROSITE" id="PS50873"/>
    </source>
</evidence>
<dbReference type="PROSITE" id="PS00436">
    <property type="entry name" value="PEROXIDASE_2"/>
    <property type="match status" value="1"/>
</dbReference>
<dbReference type="SUPFAM" id="SSF48113">
    <property type="entry name" value="Heme-dependent peroxidases"/>
    <property type="match status" value="3"/>
</dbReference>
<comment type="caution">
    <text evidence="22">The sequence shown here is derived from an EMBL/GenBank/DDBJ whole genome shotgun (WGS) entry which is preliminary data.</text>
</comment>
<proteinExistence type="inferred from homology"/>
<feature type="binding site" evidence="17">
    <location>
        <position position="780"/>
    </location>
    <ligand>
        <name>Ca(2+)</name>
        <dbReference type="ChEBI" id="CHEBI:29108"/>
        <label>2</label>
    </ligand>
</feature>
<evidence type="ECO:0000256" key="5">
    <source>
        <dbReference type="ARBA" id="ARBA00022525"/>
    </source>
</evidence>
<dbReference type="Gene3D" id="1.10.520.10">
    <property type="match status" value="1"/>
</dbReference>
<dbReference type="CDD" id="cd00693">
    <property type="entry name" value="secretory_peroxidase"/>
    <property type="match status" value="1"/>
</dbReference>
<feature type="binding site" description="axial binding residue" evidence="17">
    <location>
        <position position="721"/>
    </location>
    <ligand>
        <name>heme b</name>
        <dbReference type="ChEBI" id="CHEBI:60344"/>
    </ligand>
    <ligandPart>
        <name>Fe</name>
        <dbReference type="ChEBI" id="CHEBI:18248"/>
    </ligandPart>
</feature>
<keyword evidence="15" id="KW-0376">Hydrogen peroxide</keyword>
<evidence type="ECO:0000256" key="2">
    <source>
        <dbReference type="ARBA" id="ARBA00002322"/>
    </source>
</evidence>
<evidence type="ECO:0000256" key="10">
    <source>
        <dbReference type="ARBA" id="ARBA00022837"/>
    </source>
</evidence>
<evidence type="ECO:0000256" key="16">
    <source>
        <dbReference type="PIRSR" id="PIRSR600823-1"/>
    </source>
</evidence>
<dbReference type="PRINTS" id="PR00461">
    <property type="entry name" value="PLPEROXIDASE"/>
</dbReference>
<feature type="active site" description="Proton acceptor" evidence="16">
    <location>
        <position position="596"/>
    </location>
</feature>
<dbReference type="Proteomes" id="UP000583929">
    <property type="component" value="Unassembled WGS sequence"/>
</dbReference>
<keyword evidence="12 17" id="KW-0408">Iron</keyword>
<feature type="binding site" evidence="17">
    <location>
        <position position="606"/>
    </location>
    <ligand>
        <name>Ca(2+)</name>
        <dbReference type="ChEBI" id="CHEBI:29108"/>
        <label>1</label>
    </ligand>
</feature>
<feature type="domain" description="Plant heme peroxidase family profile" evidence="21">
    <location>
        <begin position="31"/>
        <end position="512"/>
    </location>
</feature>
<dbReference type="InterPro" id="IPR033905">
    <property type="entry name" value="Secretory_peroxidase"/>
</dbReference>
<dbReference type="InterPro" id="IPR000823">
    <property type="entry name" value="Peroxidase_pln"/>
</dbReference>
<feature type="binding site" evidence="17">
    <location>
        <position position="772"/>
    </location>
    <ligand>
        <name>Ca(2+)</name>
        <dbReference type="ChEBI" id="CHEBI:29108"/>
        <label>2</label>
    </ligand>
</feature>
<evidence type="ECO:0000256" key="19">
    <source>
        <dbReference type="PIRSR" id="PIRSR600823-5"/>
    </source>
</evidence>
<comment type="function">
    <text evidence="2">Removal of H(2)O(2), oxidation of toxic reductants, biosynthesis and degradation of lignin, suberization, auxin catabolism, response to environmental stresses such as wounding, pathogen attack and oxidative stress. These functions might be dependent on each isozyme/isoform in each plant tissue.</text>
</comment>
<evidence type="ECO:0000256" key="1">
    <source>
        <dbReference type="ARBA" id="ARBA00000189"/>
    </source>
</evidence>
<reference evidence="22 23" key="1">
    <citation type="journal article" date="2020" name="bioRxiv">
        <title>Sequence and annotation of 42 cannabis genomes reveals extensive copy number variation in cannabinoid synthesis and pathogen resistance genes.</title>
        <authorList>
            <person name="Mckernan K.J."/>
            <person name="Helbert Y."/>
            <person name="Kane L.T."/>
            <person name="Ebling H."/>
            <person name="Zhang L."/>
            <person name="Liu B."/>
            <person name="Eaton Z."/>
            <person name="Mclaughlin S."/>
            <person name="Kingan S."/>
            <person name="Baybayan P."/>
            <person name="Concepcion G."/>
            <person name="Jordan M."/>
            <person name="Riva A."/>
            <person name="Barbazuk W."/>
            <person name="Harkins T."/>
        </authorList>
    </citation>
    <scope>NUCLEOTIDE SEQUENCE [LARGE SCALE GENOMIC DNA]</scope>
    <source>
        <strain evidence="23">cv. Jamaican Lion 4</strain>
        <tissue evidence="22">Leaf</tissue>
    </source>
</reference>
<feature type="disulfide bond" evidence="19">
    <location>
        <begin position="598"/>
        <end position="603"/>
    </location>
</feature>
<dbReference type="GO" id="GO:0020037">
    <property type="term" value="F:heme binding"/>
    <property type="evidence" value="ECO:0007669"/>
    <property type="project" value="InterPro"/>
</dbReference>
<comment type="cofactor">
    <cofactor evidence="17">
        <name>Ca(2+)</name>
        <dbReference type="ChEBI" id="CHEBI:29108"/>
    </cofactor>
    <text evidence="17">Binds 2 calcium ions per subunit.</text>
</comment>
<keyword evidence="13 19" id="KW-1015">Disulfide bond</keyword>
<dbReference type="InterPro" id="IPR010255">
    <property type="entry name" value="Haem_peroxidase_sf"/>
</dbReference>
<evidence type="ECO:0000256" key="17">
    <source>
        <dbReference type="PIRSR" id="PIRSR600823-3"/>
    </source>
</evidence>
<dbReference type="InterPro" id="IPR002016">
    <property type="entry name" value="Haem_peroxidase"/>
</dbReference>
<evidence type="ECO:0000313" key="22">
    <source>
        <dbReference type="EMBL" id="KAF4398040.1"/>
    </source>
</evidence>
<feature type="binding site" evidence="17">
    <location>
        <position position="722"/>
    </location>
    <ligand>
        <name>Ca(2+)</name>
        <dbReference type="ChEBI" id="CHEBI:29108"/>
        <label>2</label>
    </ligand>
</feature>
<protein>
    <recommendedName>
        <fullName evidence="4">peroxidase</fullName>
        <ecNumber evidence="4">1.11.1.7</ecNumber>
    </recommendedName>
</protein>
<organism evidence="22 23">
    <name type="scientific">Cannabis sativa</name>
    <name type="common">Hemp</name>
    <name type="synonym">Marijuana</name>
    <dbReference type="NCBI Taxonomy" id="3483"/>
    <lineage>
        <taxon>Eukaryota</taxon>
        <taxon>Viridiplantae</taxon>
        <taxon>Streptophyta</taxon>
        <taxon>Embryophyta</taxon>
        <taxon>Tracheophyta</taxon>
        <taxon>Spermatophyta</taxon>
        <taxon>Magnoliopsida</taxon>
        <taxon>eudicotyledons</taxon>
        <taxon>Gunneridae</taxon>
        <taxon>Pentapetalae</taxon>
        <taxon>rosids</taxon>
        <taxon>fabids</taxon>
        <taxon>Rosales</taxon>
        <taxon>Cannabaceae</taxon>
        <taxon>Cannabis</taxon>
    </lineage>
</organism>
<evidence type="ECO:0000256" key="20">
    <source>
        <dbReference type="SAM" id="SignalP"/>
    </source>
</evidence>
<dbReference type="EC" id="1.11.1.7" evidence="4"/>
<keyword evidence="5" id="KW-0964">Secreted</keyword>